<evidence type="ECO:0000313" key="2">
    <source>
        <dbReference type="Proteomes" id="UP000727407"/>
    </source>
</evidence>
<feature type="non-terminal residue" evidence="1">
    <location>
        <position position="1"/>
    </location>
</feature>
<organism evidence="1 2">
    <name type="scientific">Clarias magur</name>
    <name type="common">Asian catfish</name>
    <name type="synonym">Macropteronotus magur</name>
    <dbReference type="NCBI Taxonomy" id="1594786"/>
    <lineage>
        <taxon>Eukaryota</taxon>
        <taxon>Metazoa</taxon>
        <taxon>Chordata</taxon>
        <taxon>Craniata</taxon>
        <taxon>Vertebrata</taxon>
        <taxon>Euteleostomi</taxon>
        <taxon>Actinopterygii</taxon>
        <taxon>Neopterygii</taxon>
        <taxon>Teleostei</taxon>
        <taxon>Ostariophysi</taxon>
        <taxon>Siluriformes</taxon>
        <taxon>Clariidae</taxon>
        <taxon>Clarias</taxon>
    </lineage>
</organism>
<proteinExistence type="predicted"/>
<protein>
    <submittedName>
        <fullName evidence="1">tRNA1(Val) (Adenine(37)-N6)-methyltransferase</fullName>
    </submittedName>
</protein>
<dbReference type="AlphaFoldDB" id="A0A8J4XB06"/>
<sequence>CIMVFRESRHKPMMSAQLAPSGSRPNAHVSSLAFMQTAQMEAQHNLTVTNLLEFSIRKSLEKL</sequence>
<gene>
    <name evidence="1" type="ORF">DAT39_018744</name>
</gene>
<evidence type="ECO:0000313" key="1">
    <source>
        <dbReference type="EMBL" id="KAF5891555.1"/>
    </source>
</evidence>
<keyword evidence="2" id="KW-1185">Reference proteome</keyword>
<comment type="caution">
    <text evidence="1">The sequence shown here is derived from an EMBL/GenBank/DDBJ whole genome shotgun (WGS) entry which is preliminary data.</text>
</comment>
<reference evidence="1" key="1">
    <citation type="submission" date="2020-07" db="EMBL/GenBank/DDBJ databases">
        <title>Clarias magur genome sequencing, assembly and annotation.</title>
        <authorList>
            <person name="Kushwaha B."/>
            <person name="Kumar R."/>
            <person name="Das P."/>
            <person name="Joshi C.G."/>
            <person name="Kumar D."/>
            <person name="Nagpure N.S."/>
            <person name="Pandey M."/>
            <person name="Agarwal S."/>
            <person name="Srivastava S."/>
            <person name="Singh M."/>
            <person name="Sahoo L."/>
            <person name="Jayasankar P."/>
            <person name="Meher P.K."/>
            <person name="Koringa P.G."/>
            <person name="Iquebal M.A."/>
            <person name="Das S.P."/>
            <person name="Bit A."/>
            <person name="Patnaik S."/>
            <person name="Patel N."/>
            <person name="Shah T.M."/>
            <person name="Hinsu A."/>
            <person name="Jena J.K."/>
        </authorList>
    </citation>
    <scope>NUCLEOTIDE SEQUENCE</scope>
    <source>
        <strain evidence="1">CIFAMagur01</strain>
        <tissue evidence="1">Testis</tissue>
    </source>
</reference>
<name>A0A8J4XB06_CLAMG</name>
<dbReference type="EMBL" id="QNUK01000573">
    <property type="protein sequence ID" value="KAF5891555.1"/>
    <property type="molecule type" value="Genomic_DNA"/>
</dbReference>
<dbReference type="Proteomes" id="UP000727407">
    <property type="component" value="Unassembled WGS sequence"/>
</dbReference>
<accession>A0A8J4XB06</accession>